<evidence type="ECO:0000256" key="3">
    <source>
        <dbReference type="ARBA" id="ARBA00022490"/>
    </source>
</evidence>
<dbReference type="InterPro" id="IPR007707">
    <property type="entry name" value="TACC_C"/>
</dbReference>
<organism evidence="8">
    <name type="scientific">Ixodes ricinus</name>
    <name type="common">Common tick</name>
    <name type="synonym">Acarus ricinus</name>
    <dbReference type="NCBI Taxonomy" id="34613"/>
    <lineage>
        <taxon>Eukaryota</taxon>
        <taxon>Metazoa</taxon>
        <taxon>Ecdysozoa</taxon>
        <taxon>Arthropoda</taxon>
        <taxon>Chelicerata</taxon>
        <taxon>Arachnida</taxon>
        <taxon>Acari</taxon>
        <taxon>Parasitiformes</taxon>
        <taxon>Ixodida</taxon>
        <taxon>Ixodoidea</taxon>
        <taxon>Ixodidae</taxon>
        <taxon>Ixodinae</taxon>
        <taxon>Ixodes</taxon>
    </lineage>
</organism>
<evidence type="ECO:0000256" key="4">
    <source>
        <dbReference type="ARBA" id="ARBA00023054"/>
    </source>
</evidence>
<dbReference type="GO" id="GO:0005856">
    <property type="term" value="C:cytoskeleton"/>
    <property type="evidence" value="ECO:0007669"/>
    <property type="project" value="UniProtKB-SubCell"/>
</dbReference>
<evidence type="ECO:0000256" key="1">
    <source>
        <dbReference type="ARBA" id="ARBA00004245"/>
    </source>
</evidence>
<comment type="subcellular location">
    <subcellularLocation>
        <location evidence="1">Cytoplasm</location>
        <location evidence="1">Cytoskeleton</location>
    </subcellularLocation>
</comment>
<dbReference type="Pfam" id="PF05010">
    <property type="entry name" value="TACC_C"/>
    <property type="match status" value="1"/>
</dbReference>
<keyword evidence="3" id="KW-0963">Cytoplasm</keyword>
<keyword evidence="5" id="KW-0206">Cytoskeleton</keyword>
<dbReference type="EMBL" id="GBIH01002615">
    <property type="protein sequence ID" value="JAC92095.1"/>
    <property type="molecule type" value="mRNA"/>
</dbReference>
<comment type="similarity">
    <text evidence="2">Belongs to the TACC family.</text>
</comment>
<proteinExistence type="evidence at transcript level"/>
<dbReference type="AlphaFoldDB" id="A0A090XAR3"/>
<evidence type="ECO:0000256" key="6">
    <source>
        <dbReference type="SAM" id="Coils"/>
    </source>
</evidence>
<evidence type="ECO:0000313" key="8">
    <source>
        <dbReference type="EMBL" id="JAC92095.1"/>
    </source>
</evidence>
<reference evidence="8" key="1">
    <citation type="journal article" date="2015" name="PLoS Negl. Trop. Dis.">
        <title>Deep Sequencing Analysis of the Ixodes ricinus Haemocytome.</title>
        <authorList>
            <person name="Kotsyfakis M."/>
            <person name="Kopacek P."/>
            <person name="Franta Z."/>
            <person name="Pedra J.H."/>
            <person name="Ribeiro J.M."/>
        </authorList>
    </citation>
    <scope>NUCLEOTIDE SEQUENCE</scope>
</reference>
<evidence type="ECO:0000256" key="5">
    <source>
        <dbReference type="ARBA" id="ARBA00023212"/>
    </source>
</evidence>
<name>A0A090XAR3_IXORI</name>
<feature type="domain" description="Transforming acidic coiled-coil-containing protein C-terminal" evidence="7">
    <location>
        <begin position="26"/>
        <end position="133"/>
    </location>
</feature>
<sequence length="189" mass="22332">MFSEKEMTQALKYQELMFQERLLKKDQDYMKEQDKLREEAEAWRAKFEHLGGLYEQQENTMMMLKSHNEQIVSAIERHVLGKKKDTDEKTASLQKITKERDQLAGDLHNMEIAFADFHRRYEKAKQAISTLKRERVLSLETATGRVPGRSREKTTRCSTCSKPRRRRVLKGLAKRLRTLRRISKQTSLS</sequence>
<keyword evidence="4 6" id="KW-0175">Coiled coil</keyword>
<protein>
    <submittedName>
        <fullName evidence="8">Putative transforming acidic coiled-coil</fullName>
    </submittedName>
</protein>
<accession>A0A090XAR3</accession>
<feature type="coiled-coil region" evidence="6">
    <location>
        <begin position="93"/>
        <end position="134"/>
    </location>
</feature>
<evidence type="ECO:0000259" key="7">
    <source>
        <dbReference type="Pfam" id="PF05010"/>
    </source>
</evidence>
<evidence type="ECO:0000256" key="2">
    <source>
        <dbReference type="ARBA" id="ARBA00009423"/>
    </source>
</evidence>